<keyword evidence="2" id="KW-1185">Reference proteome</keyword>
<dbReference type="EMBL" id="JAOVZW010000008">
    <property type="protein sequence ID" value="MCX8523760.1"/>
    <property type="molecule type" value="Genomic_DNA"/>
</dbReference>
<evidence type="ECO:0000313" key="2">
    <source>
        <dbReference type="Proteomes" id="UP001073122"/>
    </source>
</evidence>
<accession>A0ABT3XNR9</accession>
<dbReference type="RefSeq" id="WP_267265068.1">
    <property type="nucleotide sequence ID" value="NZ_JAOVZW010000008.1"/>
</dbReference>
<sequence length="185" mass="21444">MKRFLLGLLVFINLNGQLKNNNINECYDGQTTDFQEFKKVYQNIVVDDYKKILTENNDQSQNEFEIILFERGDNSKGSLAVFNVNGDQIFGYNKNITNVHYLNIKKEDILELTKNLAFIKNNFYGETCMKLQHNKINTLIIKKKGMIISGYVSYNSSKLKTSENSKDLIALKKILSIVYQNSFQK</sequence>
<gene>
    <name evidence="1" type="ORF">OF897_07465</name>
</gene>
<reference evidence="1" key="1">
    <citation type="submission" date="2022-10" db="EMBL/GenBank/DDBJ databases">
        <title>Chryseobacterium sp. nov., a novel bacterial species.</title>
        <authorList>
            <person name="Cao Y."/>
        </authorList>
    </citation>
    <scope>NUCLEOTIDE SEQUENCE</scope>
    <source>
        <strain evidence="1">CCTCC AB2015118</strain>
    </source>
</reference>
<dbReference type="Proteomes" id="UP001073122">
    <property type="component" value="Unassembled WGS sequence"/>
</dbReference>
<evidence type="ECO:0000313" key="1">
    <source>
        <dbReference type="EMBL" id="MCX8523760.1"/>
    </source>
</evidence>
<comment type="caution">
    <text evidence="1">The sequence shown here is derived from an EMBL/GenBank/DDBJ whole genome shotgun (WGS) entry which is preliminary data.</text>
</comment>
<name>A0ABT3XNR9_9FLAO</name>
<protein>
    <submittedName>
        <fullName evidence="1">Uncharacterized protein</fullName>
    </submittedName>
</protein>
<organism evidence="1 2">
    <name type="scientific">Chryseobacterium formosus</name>
    <dbReference type="NCBI Taxonomy" id="1537363"/>
    <lineage>
        <taxon>Bacteria</taxon>
        <taxon>Pseudomonadati</taxon>
        <taxon>Bacteroidota</taxon>
        <taxon>Flavobacteriia</taxon>
        <taxon>Flavobacteriales</taxon>
        <taxon>Weeksellaceae</taxon>
        <taxon>Chryseobacterium group</taxon>
        <taxon>Chryseobacterium</taxon>
    </lineage>
</organism>
<proteinExistence type="predicted"/>